<reference evidence="2" key="1">
    <citation type="submission" date="2015-06" db="EMBL/GenBank/DDBJ databases">
        <authorList>
            <person name="Nguyen H."/>
        </authorList>
    </citation>
    <scope>NUCLEOTIDE SEQUENCE</scope>
    <source>
        <strain evidence="2">DAOM 180753</strain>
    </source>
</reference>
<dbReference type="PANTHER" id="PTHR35487">
    <property type="entry name" value="DUF3824 DOMAIN-CONTAINING PROTEIN"/>
    <property type="match status" value="1"/>
</dbReference>
<dbReference type="Proteomes" id="UP001227192">
    <property type="component" value="Unassembled WGS sequence"/>
</dbReference>
<dbReference type="AlphaFoldDB" id="A0AAI9T4I8"/>
<feature type="compositionally biased region" description="Polar residues" evidence="1">
    <location>
        <begin position="124"/>
        <end position="133"/>
    </location>
</feature>
<proteinExistence type="predicted"/>
<reference evidence="2" key="2">
    <citation type="journal article" date="2016" name="Fungal Biol.">
        <title>Ochratoxin A production by Penicillium thymicola.</title>
        <authorList>
            <person name="Nguyen H.D.T."/>
            <person name="McMullin D.R."/>
            <person name="Ponomareva E."/>
            <person name="Riley R."/>
            <person name="Pomraning K.R."/>
            <person name="Baker S.E."/>
            <person name="Seifert K.A."/>
        </authorList>
    </citation>
    <scope>NUCLEOTIDE SEQUENCE</scope>
    <source>
        <strain evidence="2">DAOM 180753</strain>
    </source>
</reference>
<evidence type="ECO:0000256" key="1">
    <source>
        <dbReference type="SAM" id="MobiDB-lite"/>
    </source>
</evidence>
<feature type="region of interest" description="Disordered" evidence="1">
    <location>
        <begin position="84"/>
        <end position="135"/>
    </location>
</feature>
<evidence type="ECO:0000313" key="3">
    <source>
        <dbReference type="Proteomes" id="UP001227192"/>
    </source>
</evidence>
<sequence length="169" mass="18113">MSCKAAPLQAHNQGCRRDNSMVNDGKRAATMSDHPHDHRRLAEGALAGVCAAELVRSHRKKEGEGVSHGMGRIGHAVGAGALGAVAANEASRARNHHRSKNQRGPHSSEKYHSNYREHRDGHGSRSQGRSQTHSHAKTLAEVGVGIAVFAGVASLARGRSNTSYKREYS</sequence>
<gene>
    <name evidence="2" type="ORF">VN97_g13005</name>
</gene>
<keyword evidence="3" id="KW-1185">Reference proteome</keyword>
<accession>A0AAI9T4I8</accession>
<organism evidence="2 3">
    <name type="scientific">Penicillium thymicola</name>
    <dbReference type="NCBI Taxonomy" id="293382"/>
    <lineage>
        <taxon>Eukaryota</taxon>
        <taxon>Fungi</taxon>
        <taxon>Dikarya</taxon>
        <taxon>Ascomycota</taxon>
        <taxon>Pezizomycotina</taxon>
        <taxon>Eurotiomycetes</taxon>
        <taxon>Eurotiomycetidae</taxon>
        <taxon>Eurotiales</taxon>
        <taxon>Aspergillaceae</taxon>
        <taxon>Penicillium</taxon>
    </lineage>
</organism>
<dbReference type="PANTHER" id="PTHR35487:SF1">
    <property type="entry name" value="DUF3824 DOMAIN-CONTAINING PROTEIN"/>
    <property type="match status" value="1"/>
</dbReference>
<comment type="caution">
    <text evidence="2">The sequence shown here is derived from an EMBL/GenBank/DDBJ whole genome shotgun (WGS) entry which is preliminary data.</text>
</comment>
<feature type="compositionally biased region" description="Basic and acidic residues" evidence="1">
    <location>
        <begin position="106"/>
        <end position="123"/>
    </location>
</feature>
<protein>
    <submittedName>
        <fullName evidence="2">Uncharacterized protein</fullName>
    </submittedName>
</protein>
<evidence type="ECO:0000313" key="2">
    <source>
        <dbReference type="EMBL" id="KAJ9480550.1"/>
    </source>
</evidence>
<name>A0AAI9T4I8_PENTH</name>
<feature type="compositionally biased region" description="Basic residues" evidence="1">
    <location>
        <begin position="93"/>
        <end position="103"/>
    </location>
</feature>
<dbReference type="EMBL" id="LACB01001322">
    <property type="protein sequence ID" value="KAJ9480550.1"/>
    <property type="molecule type" value="Genomic_DNA"/>
</dbReference>
<feature type="region of interest" description="Disordered" evidence="1">
    <location>
        <begin position="1"/>
        <end position="35"/>
    </location>
</feature>
<feature type="compositionally biased region" description="Basic and acidic residues" evidence="1">
    <location>
        <begin position="15"/>
        <end position="35"/>
    </location>
</feature>